<dbReference type="EMBL" id="JAWQEG010000601">
    <property type="protein sequence ID" value="KAK3887912.1"/>
    <property type="molecule type" value="Genomic_DNA"/>
</dbReference>
<sequence>MPNKKITYIPGLFKPNPNQRNNSRSPDNPFIRPEVLGVCAGVCSPPTPPGCPPTPVYALDDPLVDAIIDFSSECLENIAKIQRGREEREREADMEEEREKKKIDTQVDKIFNQHQFFLKKPCPVMIPYKSTLTHQQHNAYLRAFVKTTILHTHIDDQEYQQYMSLHHKVYEQQSCFNQFSYQVSKLQLDTYNTIPDVITQYMRQYYEARRQRVCDYKRHYVYEQQVPIRPQDPSNKMQSLVFTHSGHLLSLSMSHFYTLSADSPAGTSLPLFSLSSHIKVSVFRWLSNIILEIIFGGPVVSLF</sequence>
<evidence type="ECO:0000313" key="3">
    <source>
        <dbReference type="Proteomes" id="UP001286313"/>
    </source>
</evidence>
<feature type="region of interest" description="Disordered" evidence="1">
    <location>
        <begin position="1"/>
        <end position="29"/>
    </location>
</feature>
<reference evidence="2" key="1">
    <citation type="submission" date="2023-10" db="EMBL/GenBank/DDBJ databases">
        <title>Genome assemblies of two species of porcelain crab, Petrolisthes cinctipes and Petrolisthes manimaculis (Anomura: Porcellanidae).</title>
        <authorList>
            <person name="Angst P."/>
        </authorList>
    </citation>
    <scope>NUCLEOTIDE SEQUENCE</scope>
    <source>
        <strain evidence="2">PB745_01</strain>
        <tissue evidence="2">Gill</tissue>
    </source>
</reference>
<dbReference type="GO" id="GO:0045945">
    <property type="term" value="P:positive regulation of transcription by RNA polymerase III"/>
    <property type="evidence" value="ECO:0007669"/>
    <property type="project" value="TreeGrafter"/>
</dbReference>
<dbReference type="GO" id="GO:0042795">
    <property type="term" value="P:snRNA transcription by RNA polymerase II"/>
    <property type="evidence" value="ECO:0007669"/>
    <property type="project" value="TreeGrafter"/>
</dbReference>
<dbReference type="PANTHER" id="PTHR14633:SF3">
    <property type="entry name" value="LITTLE ELONGATION COMPLEX SUBUNIT 2"/>
    <property type="match status" value="1"/>
</dbReference>
<name>A0AAE1GA60_PETCI</name>
<organism evidence="2 3">
    <name type="scientific">Petrolisthes cinctipes</name>
    <name type="common">Flat porcelain crab</name>
    <dbReference type="NCBI Taxonomy" id="88211"/>
    <lineage>
        <taxon>Eukaryota</taxon>
        <taxon>Metazoa</taxon>
        <taxon>Ecdysozoa</taxon>
        <taxon>Arthropoda</taxon>
        <taxon>Crustacea</taxon>
        <taxon>Multicrustacea</taxon>
        <taxon>Malacostraca</taxon>
        <taxon>Eumalacostraca</taxon>
        <taxon>Eucarida</taxon>
        <taxon>Decapoda</taxon>
        <taxon>Pleocyemata</taxon>
        <taxon>Anomura</taxon>
        <taxon>Galatheoidea</taxon>
        <taxon>Porcellanidae</taxon>
        <taxon>Petrolisthes</taxon>
    </lineage>
</organism>
<dbReference type="Proteomes" id="UP001286313">
    <property type="component" value="Unassembled WGS sequence"/>
</dbReference>
<accession>A0AAE1GA60</accession>
<dbReference type="AlphaFoldDB" id="A0AAE1GA60"/>
<gene>
    <name evidence="2" type="ORF">Pcinc_007995</name>
</gene>
<evidence type="ECO:0000313" key="2">
    <source>
        <dbReference type="EMBL" id="KAK3887912.1"/>
    </source>
</evidence>
<protein>
    <submittedName>
        <fullName evidence="2">Uncharacterized protein</fullName>
    </submittedName>
</protein>
<proteinExistence type="predicted"/>
<dbReference type="PANTHER" id="PTHR14633">
    <property type="entry name" value="LITTLE ELONGATION COMPLEX SUBUNIT 2"/>
    <property type="match status" value="1"/>
</dbReference>
<comment type="caution">
    <text evidence="2">The sequence shown here is derived from an EMBL/GenBank/DDBJ whole genome shotgun (WGS) entry which is preliminary data.</text>
</comment>
<keyword evidence="3" id="KW-1185">Reference proteome</keyword>
<feature type="compositionally biased region" description="Low complexity" evidence="1">
    <location>
        <begin position="15"/>
        <end position="29"/>
    </location>
</feature>
<evidence type="ECO:0000256" key="1">
    <source>
        <dbReference type="SAM" id="MobiDB-lite"/>
    </source>
</evidence>
<dbReference type="GO" id="GO:0042796">
    <property type="term" value="P:snRNA transcription by RNA polymerase III"/>
    <property type="evidence" value="ECO:0007669"/>
    <property type="project" value="TreeGrafter"/>
</dbReference>